<comment type="caution">
    <text evidence="3">The sequence shown here is derived from an EMBL/GenBank/DDBJ whole genome shotgun (WGS) entry which is preliminary data.</text>
</comment>
<evidence type="ECO:0000313" key="2">
    <source>
        <dbReference type="EMBL" id="MFC7191866.1"/>
    </source>
</evidence>
<reference evidence="4" key="2">
    <citation type="journal article" date="2019" name="Int. J. Syst. Evol. Microbiol.">
        <title>The Global Catalogue of Microorganisms (GCM) 10K type strain sequencing project: providing services to taxonomists for standard genome sequencing and annotation.</title>
        <authorList>
            <consortium name="The Broad Institute Genomics Platform"/>
            <consortium name="The Broad Institute Genome Sequencing Center for Infectious Disease"/>
            <person name="Wu L."/>
            <person name="Ma J."/>
        </authorList>
    </citation>
    <scope>NUCLEOTIDE SEQUENCE [LARGE SCALE GENOMIC DNA]</scope>
    <source>
        <strain evidence="4">RDMS1</strain>
    </source>
</reference>
<protein>
    <submittedName>
        <fullName evidence="3">Uncharacterized protein</fullName>
    </submittedName>
</protein>
<proteinExistence type="predicted"/>
<dbReference type="EMBL" id="JBHTAX010000001">
    <property type="protein sequence ID" value="MFC7191866.1"/>
    <property type="molecule type" value="Genomic_DNA"/>
</dbReference>
<gene>
    <name evidence="2" type="ORF">ACFQL7_20150</name>
    <name evidence="3" type="ORF">ACFQL7_20925</name>
</gene>
<accession>A0ABD5YS12</accession>
<name>A0ABD5YS12_9EURY</name>
<dbReference type="Proteomes" id="UP001596417">
    <property type="component" value="Unassembled WGS sequence"/>
</dbReference>
<organism evidence="3 4">
    <name type="scientific">Halocatena marina</name>
    <dbReference type="NCBI Taxonomy" id="2934937"/>
    <lineage>
        <taxon>Archaea</taxon>
        <taxon>Methanobacteriati</taxon>
        <taxon>Methanobacteriota</taxon>
        <taxon>Stenosarchaea group</taxon>
        <taxon>Halobacteria</taxon>
        <taxon>Halobacteriales</taxon>
        <taxon>Natronomonadaceae</taxon>
        <taxon>Halocatena</taxon>
    </lineage>
</organism>
<reference evidence="3" key="3">
    <citation type="submission" date="2024-09" db="EMBL/GenBank/DDBJ databases">
        <authorList>
            <person name="Sun Q."/>
        </authorList>
    </citation>
    <scope>NUCLEOTIDE SEQUENCE</scope>
    <source>
        <strain evidence="3">NBRC 107106</strain>
    </source>
</reference>
<sequence>MNAETKHLIQDFSESDQGLYDWVTQEWPDAYDIDVSNDPQAQYEFHVLGTEIVRNERTAGYIIEEGEKQSKKVFGPNGEVEYEDIPHYLSDMLQRNRKLVMKLEDNLGISRKKRLENEQQQDATEIMQSFAEVGRGLVQKSDKEYDPTEWETDGNT</sequence>
<evidence type="ECO:0000313" key="4">
    <source>
        <dbReference type="Proteomes" id="UP001596417"/>
    </source>
</evidence>
<evidence type="ECO:0000313" key="3">
    <source>
        <dbReference type="EMBL" id="MFC7192018.1"/>
    </source>
</evidence>
<feature type="region of interest" description="Disordered" evidence="1">
    <location>
        <begin position="135"/>
        <end position="156"/>
    </location>
</feature>
<dbReference type="AlphaFoldDB" id="A0ABD5YS12"/>
<reference evidence="3" key="1">
    <citation type="journal article" date="2014" name="Int. J. Syst. Evol. Microbiol.">
        <title>Complete genome sequence of Corynebacterium casei LMG S-19264T (=DSM 44701T), isolated from a smear-ripened cheese.</title>
        <authorList>
            <consortium name="US DOE Joint Genome Institute (JGI-PGF)"/>
            <person name="Walter F."/>
            <person name="Albersmeier A."/>
            <person name="Kalinowski J."/>
            <person name="Ruckert C."/>
        </authorList>
    </citation>
    <scope>NUCLEOTIDE SEQUENCE [LARGE SCALE GENOMIC DNA]</scope>
    <source>
        <strain evidence="3">NBRC 107106</strain>
    </source>
</reference>
<dbReference type="RefSeq" id="WP_264822325.1">
    <property type="nucleotide sequence ID" value="NZ_CP110249.1"/>
</dbReference>
<dbReference type="GeneID" id="76201655"/>
<dbReference type="EMBL" id="JBHTAX010000002">
    <property type="protein sequence ID" value="MFC7192018.1"/>
    <property type="molecule type" value="Genomic_DNA"/>
</dbReference>
<feature type="compositionally biased region" description="Acidic residues" evidence="1">
    <location>
        <begin position="147"/>
        <end position="156"/>
    </location>
</feature>
<keyword evidence="4" id="KW-1185">Reference proteome</keyword>
<evidence type="ECO:0000256" key="1">
    <source>
        <dbReference type="SAM" id="MobiDB-lite"/>
    </source>
</evidence>